<evidence type="ECO:0000313" key="2">
    <source>
        <dbReference type="EMBL" id="KDA53990.1"/>
    </source>
</evidence>
<dbReference type="InterPro" id="IPR012340">
    <property type="entry name" value="NA-bd_OB-fold"/>
</dbReference>
<comment type="caution">
    <text evidence="2">The sequence shown here is derived from an EMBL/GenBank/DDBJ whole genome shotgun (WGS) entry which is preliminary data.</text>
</comment>
<sequence length="168" mass="18154">MTWGFFFLAFFLVGLVLAAIFGILESLPKSHVALPRAELVRHRRQVHIARLGVALAGFGGAGLILVSWGRYSWKGVMVSALAVALFCWVVCRWLLRLPCAPSILQQKATVVREIPPGGYGQVRVEAGGSSMVLAAQSEAEETIPAGSEVEVVDCQRSVVVVRKVSPLQ</sequence>
<keyword evidence="1" id="KW-1133">Transmembrane helix</keyword>
<keyword evidence="3" id="KW-1185">Reference proteome</keyword>
<accession>A0A062XZQ3</accession>
<reference evidence="2 3" key="1">
    <citation type="submission" date="2014-04" db="EMBL/GenBank/DDBJ databases">
        <title>The Genome Sequence of Thermoanaerobaculum aquaticum MP-01, The First Cultivated Group 23 Acidobacterium.</title>
        <authorList>
            <person name="Stamps B.W."/>
            <person name="Losey N.A."/>
            <person name="Lawson P.A."/>
            <person name="Stevenson B.S."/>
        </authorList>
    </citation>
    <scope>NUCLEOTIDE SEQUENCE [LARGE SCALE GENOMIC DNA]</scope>
    <source>
        <strain evidence="2 3">MP-01</strain>
    </source>
</reference>
<feature type="transmembrane region" description="Helical" evidence="1">
    <location>
        <begin position="48"/>
        <end position="69"/>
    </location>
</feature>
<evidence type="ECO:0000313" key="3">
    <source>
        <dbReference type="Proteomes" id="UP000027284"/>
    </source>
</evidence>
<dbReference type="Proteomes" id="UP000027284">
    <property type="component" value="Unassembled WGS sequence"/>
</dbReference>
<keyword evidence="1" id="KW-0812">Transmembrane</keyword>
<dbReference type="Gene3D" id="2.40.50.140">
    <property type="entry name" value="Nucleic acid-binding proteins"/>
    <property type="match status" value="1"/>
</dbReference>
<evidence type="ECO:0000256" key="1">
    <source>
        <dbReference type="SAM" id="Phobius"/>
    </source>
</evidence>
<keyword evidence="1" id="KW-0472">Membrane</keyword>
<organism evidence="2 3">
    <name type="scientific">Thermoanaerobaculum aquaticum</name>
    <dbReference type="NCBI Taxonomy" id="1312852"/>
    <lineage>
        <taxon>Bacteria</taxon>
        <taxon>Pseudomonadati</taxon>
        <taxon>Acidobacteriota</taxon>
        <taxon>Thermoanaerobaculia</taxon>
        <taxon>Thermoanaerobaculales</taxon>
        <taxon>Thermoanaerobaculaceae</taxon>
        <taxon>Thermoanaerobaculum</taxon>
    </lineage>
</organism>
<dbReference type="RefSeq" id="WP_038048630.1">
    <property type="nucleotide sequence ID" value="NZ_JMFG01000015.1"/>
</dbReference>
<dbReference type="OrthoDB" id="4871596at2"/>
<proteinExistence type="predicted"/>
<protein>
    <submittedName>
        <fullName evidence="2">Uncharacterized protein</fullName>
    </submittedName>
</protein>
<name>A0A062XZQ3_9BACT</name>
<dbReference type="STRING" id="1312852.EG19_01980"/>
<feature type="transmembrane region" description="Helical" evidence="1">
    <location>
        <begin position="6"/>
        <end position="27"/>
    </location>
</feature>
<gene>
    <name evidence="2" type="ORF">EG19_01980</name>
</gene>
<dbReference type="EMBL" id="JMFG01000015">
    <property type="protein sequence ID" value="KDA53990.1"/>
    <property type="molecule type" value="Genomic_DNA"/>
</dbReference>
<dbReference type="AlphaFoldDB" id="A0A062XZQ3"/>
<feature type="transmembrane region" description="Helical" evidence="1">
    <location>
        <begin position="75"/>
        <end position="95"/>
    </location>
</feature>